<evidence type="ECO:0000256" key="3">
    <source>
        <dbReference type="ARBA" id="ARBA00022968"/>
    </source>
</evidence>
<keyword evidence="3" id="KW-0735">Signal-anchor</keyword>
<organism evidence="9">
    <name type="scientific">Guillardia theta (strain CCMP2712)</name>
    <name type="common">Cryptophyte</name>
    <dbReference type="NCBI Taxonomy" id="905079"/>
    <lineage>
        <taxon>Eukaryota</taxon>
        <taxon>Cryptophyceae</taxon>
        <taxon>Pyrenomonadales</taxon>
        <taxon>Geminigeraceae</taxon>
        <taxon>Guillardia</taxon>
    </lineage>
</organism>
<evidence type="ECO:0000256" key="7">
    <source>
        <dbReference type="SAM" id="MobiDB-lite"/>
    </source>
</evidence>
<dbReference type="GeneID" id="17306978"/>
<evidence type="ECO:0000259" key="8">
    <source>
        <dbReference type="Pfam" id="PF15024"/>
    </source>
</evidence>
<keyword evidence="5" id="KW-0472">Membrane</keyword>
<dbReference type="Proteomes" id="UP000011087">
    <property type="component" value="Unassembled WGS sequence"/>
</dbReference>
<dbReference type="Gene3D" id="3.90.550.10">
    <property type="entry name" value="Spore Coat Polysaccharide Biosynthesis Protein SpsA, Chain A"/>
    <property type="match status" value="1"/>
</dbReference>
<dbReference type="KEGG" id="gtt:GUITHDRAFT_103938"/>
<evidence type="ECO:0000256" key="2">
    <source>
        <dbReference type="ARBA" id="ARBA00022692"/>
    </source>
</evidence>
<evidence type="ECO:0000256" key="1">
    <source>
        <dbReference type="ARBA" id="ARBA00004606"/>
    </source>
</evidence>
<dbReference type="GO" id="GO:0016020">
    <property type="term" value="C:membrane"/>
    <property type="evidence" value="ECO:0007669"/>
    <property type="project" value="UniProtKB-SubCell"/>
</dbReference>
<dbReference type="Pfam" id="PF15024">
    <property type="entry name" value="Glyco_transf_18"/>
    <property type="match status" value="1"/>
</dbReference>
<dbReference type="UniPathway" id="UPA00378"/>
<feature type="region of interest" description="Disordered" evidence="7">
    <location>
        <begin position="65"/>
        <end position="94"/>
    </location>
</feature>
<dbReference type="eggNOG" id="KOG3765">
    <property type="taxonomic scope" value="Eukaryota"/>
</dbReference>
<feature type="domain" description="Glycosyltransferase family 18 catalytic" evidence="8">
    <location>
        <begin position="453"/>
        <end position="547"/>
    </location>
</feature>
<dbReference type="OrthoDB" id="411524at2759"/>
<evidence type="ECO:0000313" key="11">
    <source>
        <dbReference type="Proteomes" id="UP000011087"/>
    </source>
</evidence>
<dbReference type="HOGENOM" id="CLU_472879_0_0_1"/>
<dbReference type="EMBL" id="JH992979">
    <property type="protein sequence ID" value="EKX50124.1"/>
    <property type="molecule type" value="Genomic_DNA"/>
</dbReference>
<proteinExistence type="predicted"/>
<keyword evidence="2" id="KW-0812">Transmembrane</keyword>
<dbReference type="InterPro" id="IPR051292">
    <property type="entry name" value="Xyl/GlcA_transferase"/>
</dbReference>
<dbReference type="GO" id="GO:0042285">
    <property type="term" value="F:xylosyltransferase activity"/>
    <property type="evidence" value="ECO:0007669"/>
    <property type="project" value="TreeGrafter"/>
</dbReference>
<dbReference type="PaxDb" id="55529-EKX50124"/>
<dbReference type="GO" id="GO:0035269">
    <property type="term" value="P:protein O-linked glycosylation via mannose"/>
    <property type="evidence" value="ECO:0007669"/>
    <property type="project" value="TreeGrafter"/>
</dbReference>
<dbReference type="InterPro" id="IPR026116">
    <property type="entry name" value="GT18_cat"/>
</dbReference>
<sequence length="577" mass="66052">MRHRQLLRQLLLCSKAYRVLSPPILLLLLLLVVSRCFLDLGEQHPQHEQGSSGEFSTPKIVLTSPAEERASEQVNEIGGPGEKKHEENEQEHKINVSQRGGLFVPTYGEITDSICVFLVPGHGLTFLVSSIAGMTDSFLERQRTLGPRILAEDVFFKAENHGSQVLVHTLLATNLALKEIDVSWVTQLTSDRLDGFKAMMARRANSCSSASSELQRDLDLIRPLRDRVDFHLVLADLHPGRLYPVNTLRNLAMDKCRTQWMVLVDADFVPNDDVYDLLLPRLEPWGKTGGNEIYVLPAFQMQDKEKGIPRNKMELLSLGPAVSQVHPEKGRDIAHKYTDYERWRVSSEIYEIQYRMPYEPYYVANKRIPRYESAFVGYGNDKTGQCYEVWRSRMKYKILPDCFVFHMDHPRGDWLKFDTEWIIRGPSTLETFLKEVHVRYTGNKSTPHEAGVNLHVIAGEQGESCEDACLKRNLSCRAEHGLEVNDCERVKEALGGLCEGSCSQALFGNDLPAFNHKYNMCLVNQKPGEYPLSCRIRQPDSNRVCPCGEKLEQWLTEHWVEEIKNKSLEEFQLTWFK</sequence>
<dbReference type="RefSeq" id="XP_005837104.1">
    <property type="nucleotide sequence ID" value="XM_005837047.1"/>
</dbReference>
<evidence type="ECO:0000256" key="6">
    <source>
        <dbReference type="ARBA" id="ARBA00023180"/>
    </source>
</evidence>
<dbReference type="PANTHER" id="PTHR12270:SF52">
    <property type="entry name" value="GLYCOSYLTRANSFERASE-LIKE PROTEIN GNT13-RELATED"/>
    <property type="match status" value="1"/>
</dbReference>
<protein>
    <recommendedName>
        <fullName evidence="8">Glycosyltransferase family 18 catalytic domain-containing protein</fullName>
    </recommendedName>
</protein>
<evidence type="ECO:0000313" key="9">
    <source>
        <dbReference type="EMBL" id="EKX50124.1"/>
    </source>
</evidence>
<reference evidence="10" key="3">
    <citation type="submission" date="2016-03" db="UniProtKB">
        <authorList>
            <consortium name="EnsemblProtists"/>
        </authorList>
    </citation>
    <scope>IDENTIFICATION</scope>
</reference>
<reference evidence="9 11" key="1">
    <citation type="journal article" date="2012" name="Nature">
        <title>Algal genomes reveal evolutionary mosaicism and the fate of nucleomorphs.</title>
        <authorList>
            <consortium name="DOE Joint Genome Institute"/>
            <person name="Curtis B.A."/>
            <person name="Tanifuji G."/>
            <person name="Burki F."/>
            <person name="Gruber A."/>
            <person name="Irimia M."/>
            <person name="Maruyama S."/>
            <person name="Arias M.C."/>
            <person name="Ball S.G."/>
            <person name="Gile G.H."/>
            <person name="Hirakawa Y."/>
            <person name="Hopkins J.F."/>
            <person name="Kuo A."/>
            <person name="Rensing S.A."/>
            <person name="Schmutz J."/>
            <person name="Symeonidi A."/>
            <person name="Elias M."/>
            <person name="Eveleigh R.J."/>
            <person name="Herman E.K."/>
            <person name="Klute M.J."/>
            <person name="Nakayama T."/>
            <person name="Obornik M."/>
            <person name="Reyes-Prieto A."/>
            <person name="Armbrust E.V."/>
            <person name="Aves S.J."/>
            <person name="Beiko R.G."/>
            <person name="Coutinho P."/>
            <person name="Dacks J.B."/>
            <person name="Durnford D.G."/>
            <person name="Fast N.M."/>
            <person name="Green B.R."/>
            <person name="Grisdale C.J."/>
            <person name="Hempel F."/>
            <person name="Henrissat B."/>
            <person name="Hoppner M.P."/>
            <person name="Ishida K."/>
            <person name="Kim E."/>
            <person name="Koreny L."/>
            <person name="Kroth P.G."/>
            <person name="Liu Y."/>
            <person name="Malik S.B."/>
            <person name="Maier U.G."/>
            <person name="McRose D."/>
            <person name="Mock T."/>
            <person name="Neilson J.A."/>
            <person name="Onodera N.T."/>
            <person name="Poole A.M."/>
            <person name="Pritham E.J."/>
            <person name="Richards T.A."/>
            <person name="Rocap G."/>
            <person name="Roy S.W."/>
            <person name="Sarai C."/>
            <person name="Schaack S."/>
            <person name="Shirato S."/>
            <person name="Slamovits C.H."/>
            <person name="Spencer D.F."/>
            <person name="Suzuki S."/>
            <person name="Worden A.Z."/>
            <person name="Zauner S."/>
            <person name="Barry K."/>
            <person name="Bell C."/>
            <person name="Bharti A.K."/>
            <person name="Crow J.A."/>
            <person name="Grimwood J."/>
            <person name="Kramer R."/>
            <person name="Lindquist E."/>
            <person name="Lucas S."/>
            <person name="Salamov A."/>
            <person name="McFadden G.I."/>
            <person name="Lane C.E."/>
            <person name="Keeling P.J."/>
            <person name="Gray M.W."/>
            <person name="Grigoriev I.V."/>
            <person name="Archibald J.M."/>
        </authorList>
    </citation>
    <scope>NUCLEOTIDE SEQUENCE</scope>
    <source>
        <strain evidence="9 11">CCMP2712</strain>
    </source>
</reference>
<dbReference type="AlphaFoldDB" id="L1JPB2"/>
<gene>
    <name evidence="9" type="ORF">GUITHDRAFT_103938</name>
</gene>
<evidence type="ECO:0000256" key="5">
    <source>
        <dbReference type="ARBA" id="ARBA00023136"/>
    </source>
</evidence>
<dbReference type="EnsemblProtists" id="EKX50124">
    <property type="protein sequence ID" value="EKX50124"/>
    <property type="gene ID" value="GUITHDRAFT_103938"/>
</dbReference>
<keyword evidence="11" id="KW-1185">Reference proteome</keyword>
<dbReference type="Pfam" id="PF13896">
    <property type="entry name" value="Glyco_transf_49"/>
    <property type="match status" value="1"/>
</dbReference>
<accession>L1JPB2</accession>
<dbReference type="PANTHER" id="PTHR12270">
    <property type="entry name" value="GLYCOSYLTRANSFERASE-RELATED"/>
    <property type="match status" value="1"/>
</dbReference>
<dbReference type="GO" id="GO:0015020">
    <property type="term" value="F:glucuronosyltransferase activity"/>
    <property type="evidence" value="ECO:0007669"/>
    <property type="project" value="TreeGrafter"/>
</dbReference>
<name>L1JPB2_GUITC</name>
<keyword evidence="4" id="KW-1133">Transmembrane helix</keyword>
<evidence type="ECO:0000256" key="4">
    <source>
        <dbReference type="ARBA" id="ARBA00022989"/>
    </source>
</evidence>
<reference evidence="11" key="2">
    <citation type="submission" date="2012-11" db="EMBL/GenBank/DDBJ databases">
        <authorList>
            <person name="Kuo A."/>
            <person name="Curtis B.A."/>
            <person name="Tanifuji G."/>
            <person name="Burki F."/>
            <person name="Gruber A."/>
            <person name="Irimia M."/>
            <person name="Maruyama S."/>
            <person name="Arias M.C."/>
            <person name="Ball S.G."/>
            <person name="Gile G.H."/>
            <person name="Hirakawa Y."/>
            <person name="Hopkins J.F."/>
            <person name="Rensing S.A."/>
            <person name="Schmutz J."/>
            <person name="Symeonidi A."/>
            <person name="Elias M."/>
            <person name="Eveleigh R.J."/>
            <person name="Herman E.K."/>
            <person name="Klute M.J."/>
            <person name="Nakayama T."/>
            <person name="Obornik M."/>
            <person name="Reyes-Prieto A."/>
            <person name="Armbrust E.V."/>
            <person name="Aves S.J."/>
            <person name="Beiko R.G."/>
            <person name="Coutinho P."/>
            <person name="Dacks J.B."/>
            <person name="Durnford D.G."/>
            <person name="Fast N.M."/>
            <person name="Green B.R."/>
            <person name="Grisdale C."/>
            <person name="Hempe F."/>
            <person name="Henrissat B."/>
            <person name="Hoppner M.P."/>
            <person name="Ishida K.-I."/>
            <person name="Kim E."/>
            <person name="Koreny L."/>
            <person name="Kroth P.G."/>
            <person name="Liu Y."/>
            <person name="Malik S.-B."/>
            <person name="Maier U.G."/>
            <person name="McRose D."/>
            <person name="Mock T."/>
            <person name="Neilson J.A."/>
            <person name="Onodera N.T."/>
            <person name="Poole A.M."/>
            <person name="Pritham E.J."/>
            <person name="Richards T.A."/>
            <person name="Rocap G."/>
            <person name="Roy S.W."/>
            <person name="Sarai C."/>
            <person name="Schaack S."/>
            <person name="Shirato S."/>
            <person name="Slamovits C.H."/>
            <person name="Spencer D.F."/>
            <person name="Suzuki S."/>
            <person name="Worden A.Z."/>
            <person name="Zauner S."/>
            <person name="Barry K."/>
            <person name="Bell C."/>
            <person name="Bharti A.K."/>
            <person name="Crow J.A."/>
            <person name="Grimwood J."/>
            <person name="Kramer R."/>
            <person name="Lindquist E."/>
            <person name="Lucas S."/>
            <person name="Salamov A."/>
            <person name="McFadden G.I."/>
            <person name="Lane C.E."/>
            <person name="Keeling P.J."/>
            <person name="Gray M.W."/>
            <person name="Grigoriev I.V."/>
            <person name="Archibald J.M."/>
        </authorList>
    </citation>
    <scope>NUCLEOTIDE SEQUENCE</scope>
    <source>
        <strain evidence="11">CCMP2712</strain>
    </source>
</reference>
<feature type="compositionally biased region" description="Basic and acidic residues" evidence="7">
    <location>
        <begin position="81"/>
        <end position="94"/>
    </location>
</feature>
<dbReference type="GO" id="GO:0030144">
    <property type="term" value="F:alpha-1,6-mannosylglycoprotein 6-beta-N-acetylglucosaminyltransferase activity"/>
    <property type="evidence" value="ECO:0007669"/>
    <property type="project" value="InterPro"/>
</dbReference>
<keyword evidence="6" id="KW-0325">Glycoprotein</keyword>
<dbReference type="InterPro" id="IPR029044">
    <property type="entry name" value="Nucleotide-diphossugar_trans"/>
</dbReference>
<comment type="subcellular location">
    <subcellularLocation>
        <location evidence="1">Membrane</location>
        <topology evidence="1">Single-pass type II membrane protein</topology>
    </subcellularLocation>
</comment>
<evidence type="ECO:0000313" key="10">
    <source>
        <dbReference type="EnsemblProtists" id="EKX50124"/>
    </source>
</evidence>